<reference evidence="2" key="1">
    <citation type="submission" date="2016-05" db="EMBL/GenBank/DDBJ databases">
        <title>Polynucleobacter sp. QLW-P1FAT50C-4 genome.</title>
        <authorList>
            <person name="Hahn M.W."/>
        </authorList>
    </citation>
    <scope>NUCLEOTIDE SEQUENCE [LARGE SCALE GENOMIC DNA]</scope>
    <source>
        <strain evidence="2">QLW-P1FAT50C-4</strain>
    </source>
</reference>
<dbReference type="RefSeq" id="WP_068948098.1">
    <property type="nucleotide sequence ID" value="NZ_CP015922.1"/>
</dbReference>
<keyword evidence="2" id="KW-1185">Reference proteome</keyword>
<dbReference type="KEGG" id="pwu:A8O14_02685"/>
<evidence type="ECO:0000313" key="2">
    <source>
        <dbReference type="Proteomes" id="UP000078463"/>
    </source>
</evidence>
<sequence>MTVDNPITYEQAKEELQALRGNLKAELAQFSEKHLTATDTKARSDINLITALVDEFAEASLVRMVKLIMQALHEEKPKSSQEHVDLVIQKAMKQFGAQ</sequence>
<accession>A0A191UDG2</accession>
<evidence type="ECO:0000313" key="1">
    <source>
        <dbReference type="EMBL" id="ANI99093.1"/>
    </source>
</evidence>
<dbReference type="Proteomes" id="UP000078463">
    <property type="component" value="Chromosome"/>
</dbReference>
<proteinExistence type="predicted"/>
<dbReference type="EMBL" id="CP015922">
    <property type="protein sequence ID" value="ANI99093.1"/>
    <property type="molecule type" value="Genomic_DNA"/>
</dbReference>
<name>A0A191UDG2_9BURK</name>
<organism evidence="1 2">
    <name type="scientific">Polynucleobacter wuianus</name>
    <dbReference type="NCBI Taxonomy" id="1743168"/>
    <lineage>
        <taxon>Bacteria</taxon>
        <taxon>Pseudomonadati</taxon>
        <taxon>Pseudomonadota</taxon>
        <taxon>Betaproteobacteria</taxon>
        <taxon>Burkholderiales</taxon>
        <taxon>Burkholderiaceae</taxon>
        <taxon>Polynucleobacter</taxon>
    </lineage>
</organism>
<protein>
    <submittedName>
        <fullName evidence="1">Uncharacterized protein</fullName>
    </submittedName>
</protein>
<gene>
    <name evidence="1" type="ORF">A8O14_02685</name>
</gene>
<dbReference type="AlphaFoldDB" id="A0A191UDG2"/>
<dbReference type="STRING" id="1743168.A8O14_02685"/>